<organism evidence="6 7">
    <name type="scientific">Streptomyces andamanensis</name>
    <dbReference type="NCBI Taxonomy" id="1565035"/>
    <lineage>
        <taxon>Bacteria</taxon>
        <taxon>Bacillati</taxon>
        <taxon>Actinomycetota</taxon>
        <taxon>Actinomycetes</taxon>
        <taxon>Kitasatosporales</taxon>
        <taxon>Streptomycetaceae</taxon>
        <taxon>Streptomyces</taxon>
    </lineage>
</organism>
<dbReference type="InterPro" id="IPR014284">
    <property type="entry name" value="RNA_pol_sigma-70_dom"/>
</dbReference>
<evidence type="ECO:0000313" key="7">
    <source>
        <dbReference type="Proteomes" id="UP001595824"/>
    </source>
</evidence>
<dbReference type="NCBIfam" id="TIGR02937">
    <property type="entry name" value="sigma70-ECF"/>
    <property type="match status" value="1"/>
</dbReference>
<dbReference type="InterPro" id="IPR013249">
    <property type="entry name" value="RNA_pol_sigma70_r4_t2"/>
</dbReference>
<evidence type="ECO:0000256" key="1">
    <source>
        <dbReference type="ARBA" id="ARBA00010641"/>
    </source>
</evidence>
<evidence type="ECO:0000256" key="3">
    <source>
        <dbReference type="ARBA" id="ARBA00023082"/>
    </source>
</evidence>
<sequence length="186" mass="21057">MTGSDWAAVRPALRLTYDAFCETHERAWLGVARARLRDESAAQAAVNRMKGRLRQQWPRVLREPVPAFRAWAFVKEEIGAALAERAMTADEQVRVPDWVAVVRKAAQLAEDRAEAQGVHEALYDAIKGLSERRHDVVVLRYLLELPDSVIAEYLDTTEANIRSTASQALARLARALRDQRDQRGQR</sequence>
<name>A0ABV8T7M6_9ACTN</name>
<protein>
    <submittedName>
        <fullName evidence="6">RNA polymerase sigma factor</fullName>
    </submittedName>
</protein>
<keyword evidence="2" id="KW-0805">Transcription regulation</keyword>
<dbReference type="Gene3D" id="1.10.10.10">
    <property type="entry name" value="Winged helix-like DNA-binding domain superfamily/Winged helix DNA-binding domain"/>
    <property type="match status" value="1"/>
</dbReference>
<dbReference type="RefSeq" id="WP_381736354.1">
    <property type="nucleotide sequence ID" value="NZ_JBHSDP010000002.1"/>
</dbReference>
<evidence type="ECO:0000313" key="6">
    <source>
        <dbReference type="EMBL" id="MFC4326270.1"/>
    </source>
</evidence>
<reference evidence="7" key="1">
    <citation type="journal article" date="2019" name="Int. J. Syst. Evol. Microbiol.">
        <title>The Global Catalogue of Microorganisms (GCM) 10K type strain sequencing project: providing services to taxonomists for standard genome sequencing and annotation.</title>
        <authorList>
            <consortium name="The Broad Institute Genomics Platform"/>
            <consortium name="The Broad Institute Genome Sequencing Center for Infectious Disease"/>
            <person name="Wu L."/>
            <person name="Ma J."/>
        </authorList>
    </citation>
    <scope>NUCLEOTIDE SEQUENCE [LARGE SCALE GENOMIC DNA]</scope>
    <source>
        <strain evidence="7">PCU 347</strain>
    </source>
</reference>
<keyword evidence="4" id="KW-0804">Transcription</keyword>
<feature type="domain" description="RNA polymerase sigma factor 70 region 4 type 2" evidence="5">
    <location>
        <begin position="120"/>
        <end position="172"/>
    </location>
</feature>
<evidence type="ECO:0000256" key="4">
    <source>
        <dbReference type="ARBA" id="ARBA00023163"/>
    </source>
</evidence>
<dbReference type="EMBL" id="JBHSDP010000002">
    <property type="protein sequence ID" value="MFC4326270.1"/>
    <property type="molecule type" value="Genomic_DNA"/>
</dbReference>
<comment type="similarity">
    <text evidence="1">Belongs to the sigma-70 factor family. ECF subfamily.</text>
</comment>
<gene>
    <name evidence="6" type="ORF">ACFPC0_00190</name>
</gene>
<dbReference type="InterPro" id="IPR013324">
    <property type="entry name" value="RNA_pol_sigma_r3/r4-like"/>
</dbReference>
<keyword evidence="7" id="KW-1185">Reference proteome</keyword>
<dbReference type="SUPFAM" id="SSF88659">
    <property type="entry name" value="Sigma3 and sigma4 domains of RNA polymerase sigma factors"/>
    <property type="match status" value="1"/>
</dbReference>
<dbReference type="Pfam" id="PF08281">
    <property type="entry name" value="Sigma70_r4_2"/>
    <property type="match status" value="1"/>
</dbReference>
<dbReference type="InterPro" id="IPR036388">
    <property type="entry name" value="WH-like_DNA-bd_sf"/>
</dbReference>
<accession>A0ABV8T7M6</accession>
<evidence type="ECO:0000259" key="5">
    <source>
        <dbReference type="Pfam" id="PF08281"/>
    </source>
</evidence>
<evidence type="ECO:0000256" key="2">
    <source>
        <dbReference type="ARBA" id="ARBA00023015"/>
    </source>
</evidence>
<proteinExistence type="inferred from homology"/>
<keyword evidence="3" id="KW-0731">Sigma factor</keyword>
<comment type="caution">
    <text evidence="6">The sequence shown here is derived from an EMBL/GenBank/DDBJ whole genome shotgun (WGS) entry which is preliminary data.</text>
</comment>
<dbReference type="Proteomes" id="UP001595824">
    <property type="component" value="Unassembled WGS sequence"/>
</dbReference>